<feature type="region of interest" description="Disordered" evidence="1">
    <location>
        <begin position="117"/>
        <end position="138"/>
    </location>
</feature>
<evidence type="ECO:0000313" key="2">
    <source>
        <dbReference type="Proteomes" id="UP001652660"/>
    </source>
</evidence>
<keyword evidence="2" id="KW-1185">Reference proteome</keyword>
<dbReference type="Proteomes" id="UP001652660">
    <property type="component" value="Chromosome 11c"/>
</dbReference>
<evidence type="ECO:0000313" key="4">
    <source>
        <dbReference type="RefSeq" id="XP_071926018.1"/>
    </source>
</evidence>
<dbReference type="RefSeq" id="XP_071926018.1">
    <property type="nucleotide sequence ID" value="XM_072069917.1"/>
</dbReference>
<dbReference type="RefSeq" id="XP_071909435.1">
    <property type="nucleotide sequence ID" value="XM_072053334.1"/>
</dbReference>
<name>A0ABM4W2K8_COFAR</name>
<sequence length="218" mass="24488">GRVCQSFLCLIKLEKLRCFTAVCTFISVSFKGFEPYAVIVNGICKQLCLKVFPEMSTVTRAIEISNIVEPVESRTNEPIEWACLKRDHKVYAFLAQGIASFPRKECLSEALGASSTDNYPDESIQNTPEPSDRIGQRPSYWSSKGEIDSAVPETLTYKLMAKLCVITEIHIQPFQVYFQFGSPIYPAKAVRFLMGDLYCWYGSTNGGRSVFSCTRILS</sequence>
<dbReference type="PANTHER" id="PTHR39741">
    <property type="entry name" value="F-BOX DOMAIN CONTAINING PROTEIN, EXPRESSED"/>
    <property type="match status" value="1"/>
</dbReference>
<dbReference type="Proteomes" id="UP001652660">
    <property type="component" value="Chromosome 1e"/>
</dbReference>
<reference evidence="3 4" key="2">
    <citation type="submission" date="2025-05" db="UniProtKB">
        <authorList>
            <consortium name="RefSeq"/>
        </authorList>
    </citation>
    <scope>IDENTIFICATION</scope>
    <source>
        <tissue evidence="3 4">Leaves</tissue>
    </source>
</reference>
<evidence type="ECO:0000313" key="3">
    <source>
        <dbReference type="RefSeq" id="XP_071909435.1"/>
    </source>
</evidence>
<organism evidence="2 4">
    <name type="scientific">Coffea arabica</name>
    <name type="common">Arabian coffee</name>
    <dbReference type="NCBI Taxonomy" id="13443"/>
    <lineage>
        <taxon>Eukaryota</taxon>
        <taxon>Viridiplantae</taxon>
        <taxon>Streptophyta</taxon>
        <taxon>Embryophyta</taxon>
        <taxon>Tracheophyta</taxon>
        <taxon>Spermatophyta</taxon>
        <taxon>Magnoliopsida</taxon>
        <taxon>eudicotyledons</taxon>
        <taxon>Gunneridae</taxon>
        <taxon>Pentapetalae</taxon>
        <taxon>asterids</taxon>
        <taxon>lamiids</taxon>
        <taxon>Gentianales</taxon>
        <taxon>Rubiaceae</taxon>
        <taxon>Ixoroideae</taxon>
        <taxon>Gardenieae complex</taxon>
        <taxon>Bertiereae - Coffeeae clade</taxon>
        <taxon>Coffeeae</taxon>
        <taxon>Coffea</taxon>
    </lineage>
</organism>
<evidence type="ECO:0000256" key="1">
    <source>
        <dbReference type="SAM" id="MobiDB-lite"/>
    </source>
</evidence>
<proteinExistence type="predicted"/>
<dbReference type="InterPro" id="IPR055336">
    <property type="entry name" value="At4g00755-like"/>
</dbReference>
<feature type="non-terminal residue" evidence="4">
    <location>
        <position position="1"/>
    </location>
</feature>
<dbReference type="GeneID" id="113716254"/>
<accession>A0ABM4W2K8</accession>
<feature type="compositionally biased region" description="Polar residues" evidence="1">
    <location>
        <begin position="117"/>
        <end position="129"/>
    </location>
</feature>
<protein>
    <submittedName>
        <fullName evidence="3 4">F-box protein At4g00755-like</fullName>
    </submittedName>
</protein>
<dbReference type="PANTHER" id="PTHR39741:SF2">
    <property type="entry name" value="F-BOX DOMAIN-CONTAINING PROTEIN"/>
    <property type="match status" value="1"/>
</dbReference>
<gene>
    <name evidence="4" type="primary">LOC113716254</name>
    <name evidence="3" type="synonym">LOC140008566</name>
</gene>
<reference evidence="2" key="1">
    <citation type="journal article" date="2025" name="Foods">
        <title>Unveiling the Microbial Signatures of Arabica Coffee Cherries: Insights into Ripeness Specific Diversity, Functional Traits, and Implications for Quality and Safety.</title>
        <authorList>
            <consortium name="RefSeq"/>
            <person name="Tenea G.N."/>
            <person name="Cifuentes V."/>
            <person name="Reyes P."/>
            <person name="Cevallos-Vallejos M."/>
        </authorList>
    </citation>
    <scope>NUCLEOTIDE SEQUENCE [LARGE SCALE GENOMIC DNA]</scope>
</reference>